<accession>A0A2H4P6N5</accession>
<organism evidence="1 2">
    <name type="scientific">Pseudomonas phage tabernarius</name>
    <dbReference type="NCBI Taxonomy" id="2048978"/>
    <lineage>
        <taxon>Viruses</taxon>
        <taxon>Duplodnaviria</taxon>
        <taxon>Heunggongvirae</taxon>
        <taxon>Uroviricota</taxon>
        <taxon>Caudoviricetes</taxon>
        <taxon>Lindbergviridae</taxon>
        <taxon>Tabernariusvirus</taxon>
        <taxon>Tabernariusvirus tabernarius</taxon>
    </lineage>
</organism>
<keyword evidence="2" id="KW-1185">Reference proteome</keyword>
<proteinExistence type="predicted"/>
<reference evidence="1 2" key="1">
    <citation type="submission" date="2017-09" db="EMBL/GenBank/DDBJ databases">
        <authorList>
            <person name="Ehlers B."/>
            <person name="Leendertz F.H."/>
        </authorList>
    </citation>
    <scope>NUCLEOTIDE SEQUENCE [LARGE SCALE GENOMIC DNA]</scope>
</reference>
<evidence type="ECO:0000313" key="2">
    <source>
        <dbReference type="Proteomes" id="UP000241090"/>
    </source>
</evidence>
<protein>
    <submittedName>
        <fullName evidence="1">Uncharacterized protein</fullName>
    </submittedName>
</protein>
<evidence type="ECO:0000313" key="1">
    <source>
        <dbReference type="EMBL" id="ATW57856.1"/>
    </source>
</evidence>
<name>A0A2H4P6N5_9CAUD</name>
<gene>
    <name evidence="1" type="ORF">CNR33_00010</name>
</gene>
<dbReference type="EMBL" id="MG018926">
    <property type="protein sequence ID" value="ATW57856.1"/>
    <property type="molecule type" value="Genomic_DNA"/>
</dbReference>
<dbReference type="Proteomes" id="UP000241090">
    <property type="component" value="Segment"/>
</dbReference>
<sequence>MKSLHRFVLGMCCVALSLLGFSTVASAHDFGVVHQFRHAVASVGEYGAQGAQLKAELAYMQSVGSSESKCGALMTSESNGFRLAALTRSGVGEGVTGVSDAYPLT</sequence>